<dbReference type="GO" id="GO:0006506">
    <property type="term" value="P:GPI anchor biosynthetic process"/>
    <property type="evidence" value="ECO:0007669"/>
    <property type="project" value="UniProtKB-UniPathway"/>
</dbReference>
<feature type="region of interest" description="Disordered" evidence="9">
    <location>
        <begin position="1"/>
        <end position="56"/>
    </location>
</feature>
<dbReference type="GO" id="GO:0016255">
    <property type="term" value="P:attachment of GPI anchor to protein"/>
    <property type="evidence" value="ECO:0007669"/>
    <property type="project" value="InterPro"/>
</dbReference>
<feature type="compositionally biased region" description="Low complexity" evidence="9">
    <location>
        <begin position="14"/>
        <end position="30"/>
    </location>
</feature>
<dbReference type="GO" id="GO:0042765">
    <property type="term" value="C:GPI-anchor transamidase complex"/>
    <property type="evidence" value="ECO:0007669"/>
    <property type="project" value="InterPro"/>
</dbReference>
<evidence type="ECO:0000313" key="12">
    <source>
        <dbReference type="Proteomes" id="UP000077115"/>
    </source>
</evidence>
<organism evidence="11 12">
    <name type="scientific">Batrachochytrium dendrobatidis (strain JEL423)</name>
    <dbReference type="NCBI Taxonomy" id="403673"/>
    <lineage>
        <taxon>Eukaryota</taxon>
        <taxon>Fungi</taxon>
        <taxon>Fungi incertae sedis</taxon>
        <taxon>Chytridiomycota</taxon>
        <taxon>Chytridiomycota incertae sedis</taxon>
        <taxon>Chytridiomycetes</taxon>
        <taxon>Rhizophydiales</taxon>
        <taxon>Rhizophydiales incertae sedis</taxon>
        <taxon>Batrachochytrium</taxon>
    </lineage>
</organism>
<feature type="transmembrane region" description="Helical" evidence="10">
    <location>
        <begin position="258"/>
        <end position="276"/>
    </location>
</feature>
<keyword evidence="7 10" id="KW-1133">Transmembrane helix</keyword>
<keyword evidence="6" id="KW-0256">Endoplasmic reticulum</keyword>
<evidence type="ECO:0000256" key="3">
    <source>
        <dbReference type="ARBA" id="ARBA00010026"/>
    </source>
</evidence>
<dbReference type="VEuPathDB" id="FungiDB:BDEG_22421"/>
<dbReference type="InterPro" id="IPR009600">
    <property type="entry name" value="PIG-U"/>
</dbReference>
<keyword evidence="4" id="KW-0337">GPI-anchor biosynthesis</keyword>
<evidence type="ECO:0000256" key="7">
    <source>
        <dbReference type="ARBA" id="ARBA00022989"/>
    </source>
</evidence>
<dbReference type="PANTHER" id="PTHR13121">
    <property type="entry name" value="GPI TRANSAMIDASE COMPONENT PIG-U"/>
    <property type="match status" value="1"/>
</dbReference>
<reference evidence="11 12" key="1">
    <citation type="submission" date="2006-10" db="EMBL/GenBank/DDBJ databases">
        <title>The Genome Sequence of Batrachochytrium dendrobatidis JEL423.</title>
        <authorList>
            <consortium name="The Broad Institute Genome Sequencing Platform"/>
            <person name="Birren B."/>
            <person name="Lander E."/>
            <person name="Galagan J."/>
            <person name="Cuomo C."/>
            <person name="Devon K."/>
            <person name="Jaffe D."/>
            <person name="Butler J."/>
            <person name="Alvarez P."/>
            <person name="Gnerre S."/>
            <person name="Grabherr M."/>
            <person name="Kleber M."/>
            <person name="Mauceli E."/>
            <person name="Brockman W."/>
            <person name="Young S."/>
            <person name="LaButti K."/>
            <person name="Sykes S."/>
            <person name="DeCaprio D."/>
            <person name="Crawford M."/>
            <person name="Koehrsen M."/>
            <person name="Engels R."/>
            <person name="Montgomery P."/>
            <person name="Pearson M."/>
            <person name="Howarth C."/>
            <person name="Larson L."/>
            <person name="White J."/>
            <person name="O'Leary S."/>
            <person name="Kodira C."/>
            <person name="Zeng Q."/>
            <person name="Yandava C."/>
            <person name="Alvarado L."/>
            <person name="Longcore J."/>
            <person name="James T."/>
        </authorList>
    </citation>
    <scope>NUCLEOTIDE SEQUENCE [LARGE SCALE GENOMIC DNA]</scope>
    <source>
        <strain evidence="11 12">JEL423</strain>
    </source>
</reference>
<feature type="compositionally biased region" description="Polar residues" evidence="9">
    <location>
        <begin position="43"/>
        <end position="55"/>
    </location>
</feature>
<reference evidence="11 12" key="2">
    <citation type="submission" date="2016-05" db="EMBL/GenBank/DDBJ databases">
        <title>Lineage-specific infection strategies underlie the spectrum of fungal disease in amphibians.</title>
        <authorList>
            <person name="Cuomo C.A."/>
            <person name="Farrer R.A."/>
            <person name="James T."/>
            <person name="Longcore J."/>
            <person name="Birren B."/>
        </authorList>
    </citation>
    <scope>NUCLEOTIDE SEQUENCE [LARGE SCALE GENOMIC DNA]</scope>
    <source>
        <strain evidence="11 12">JEL423</strain>
    </source>
</reference>
<dbReference type="AlphaFoldDB" id="A0A177WFG9"/>
<dbReference type="PANTHER" id="PTHR13121:SF0">
    <property type="entry name" value="PHOSPHATIDYLINOSITOL GLYCAN ANCHOR BIOSYNTHESIS CLASS U PROTEIN"/>
    <property type="match status" value="1"/>
</dbReference>
<comment type="subcellular location">
    <subcellularLocation>
        <location evidence="1">Endoplasmic reticulum membrane</location>
        <topology evidence="1">Multi-pass membrane protein</topology>
    </subcellularLocation>
</comment>
<gene>
    <name evidence="11" type="ORF">BDEG_22421</name>
</gene>
<name>A0A177WFG9_BATDL</name>
<feature type="transmembrane region" description="Helical" evidence="10">
    <location>
        <begin position="68"/>
        <end position="87"/>
    </location>
</feature>
<sequence>MASMNKTIKGPWDSQTTSTTQPLLSNTLNPSIDTPQDRLSHLASESNSVQQQVPGNTDEDFGRVNTHIPVWVGVVLRILIVLLRPAWGLAIAGRVEVSTPVTSFKRLNECIYLYTHGIPPYDGGVCHQAPILIVLFQYIPTLVTPFIFILVDFVIARLFVRIAEHKKTLQLAEVWPKVVKVDDTEPILNPSADQIGRGVGQVDDKAEQMELDACKQDTPWHDPNEQFHTIWPDDPTKPVDVLIFPEDVGSLYMLNPHWCILISVSCGIFPIMYAALGNKY</sequence>
<evidence type="ECO:0000256" key="6">
    <source>
        <dbReference type="ARBA" id="ARBA00022824"/>
    </source>
</evidence>
<evidence type="ECO:0000256" key="10">
    <source>
        <dbReference type="SAM" id="Phobius"/>
    </source>
</evidence>
<keyword evidence="5 10" id="KW-0812">Transmembrane</keyword>
<dbReference type="STRING" id="403673.A0A177WFG9"/>
<evidence type="ECO:0000256" key="4">
    <source>
        <dbReference type="ARBA" id="ARBA00022502"/>
    </source>
</evidence>
<protein>
    <submittedName>
        <fullName evidence="11">Uncharacterized protein</fullName>
    </submittedName>
</protein>
<comment type="similarity">
    <text evidence="3">Belongs to the PIGU family.</text>
</comment>
<dbReference type="EMBL" id="DS022301">
    <property type="protein sequence ID" value="OAJ38502.1"/>
    <property type="molecule type" value="Genomic_DNA"/>
</dbReference>
<dbReference type="OrthoDB" id="549017at2759"/>
<accession>A0A177WFG9</accession>
<dbReference type="eggNOG" id="KOG2552">
    <property type="taxonomic scope" value="Eukaryota"/>
</dbReference>
<evidence type="ECO:0000256" key="8">
    <source>
        <dbReference type="ARBA" id="ARBA00023136"/>
    </source>
</evidence>
<evidence type="ECO:0000256" key="2">
    <source>
        <dbReference type="ARBA" id="ARBA00004687"/>
    </source>
</evidence>
<dbReference type="Pfam" id="PF06728">
    <property type="entry name" value="PIG-U"/>
    <property type="match status" value="1"/>
</dbReference>
<dbReference type="UniPathway" id="UPA00196"/>
<keyword evidence="8 10" id="KW-0472">Membrane</keyword>
<evidence type="ECO:0000256" key="9">
    <source>
        <dbReference type="SAM" id="MobiDB-lite"/>
    </source>
</evidence>
<evidence type="ECO:0000256" key="1">
    <source>
        <dbReference type="ARBA" id="ARBA00004477"/>
    </source>
</evidence>
<proteinExistence type="inferred from homology"/>
<evidence type="ECO:0000256" key="5">
    <source>
        <dbReference type="ARBA" id="ARBA00022692"/>
    </source>
</evidence>
<dbReference type="Proteomes" id="UP000077115">
    <property type="component" value="Unassembled WGS sequence"/>
</dbReference>
<feature type="transmembrane region" description="Helical" evidence="10">
    <location>
        <begin position="138"/>
        <end position="160"/>
    </location>
</feature>
<evidence type="ECO:0000313" key="11">
    <source>
        <dbReference type="EMBL" id="OAJ38502.1"/>
    </source>
</evidence>
<comment type="pathway">
    <text evidence="2">Glycolipid biosynthesis; glycosylphosphatidylinositol-anchor biosynthesis.</text>
</comment>